<evidence type="ECO:0008006" key="2">
    <source>
        <dbReference type="Google" id="ProtNLM"/>
    </source>
</evidence>
<sequence length="141" mass="15999">MNKVDINLDGIFNIEREEEPKESVELEKVEVISDAENRNIDISTDYTKSRENYYELIEKGKVALDGILEVAQEGEHPRSYEVAGQILKNMSELNSQLLDLQKSMAELENIEKKGNPTKVTNALFVGSTKDLQKLLKNGRDD</sequence>
<name>A0A382AXE7_9ZZZZ</name>
<organism evidence="1">
    <name type="scientific">marine metagenome</name>
    <dbReference type="NCBI Taxonomy" id="408172"/>
    <lineage>
        <taxon>unclassified sequences</taxon>
        <taxon>metagenomes</taxon>
        <taxon>ecological metagenomes</taxon>
    </lineage>
</organism>
<protein>
    <recommendedName>
        <fullName evidence="2">Terminase small subunit</fullName>
    </recommendedName>
</protein>
<reference evidence="1" key="1">
    <citation type="submission" date="2018-05" db="EMBL/GenBank/DDBJ databases">
        <authorList>
            <person name="Lanie J.A."/>
            <person name="Ng W.-L."/>
            <person name="Kazmierczak K.M."/>
            <person name="Andrzejewski T.M."/>
            <person name="Davidsen T.M."/>
            <person name="Wayne K.J."/>
            <person name="Tettelin H."/>
            <person name="Glass J.I."/>
            <person name="Rusch D."/>
            <person name="Podicherti R."/>
            <person name="Tsui H.-C.T."/>
            <person name="Winkler M.E."/>
        </authorList>
    </citation>
    <scope>NUCLEOTIDE SEQUENCE</scope>
</reference>
<dbReference type="EMBL" id="UINC01027055">
    <property type="protein sequence ID" value="SVB05637.1"/>
    <property type="molecule type" value="Genomic_DNA"/>
</dbReference>
<dbReference type="AlphaFoldDB" id="A0A382AXE7"/>
<proteinExistence type="predicted"/>
<dbReference type="Pfam" id="PF11053">
    <property type="entry name" value="DNA_Packaging"/>
    <property type="match status" value="1"/>
</dbReference>
<accession>A0A382AXE7</accession>
<gene>
    <name evidence="1" type="ORF">METZ01_LOCUS158491</name>
</gene>
<evidence type="ECO:0000313" key="1">
    <source>
        <dbReference type="EMBL" id="SVB05637.1"/>
    </source>
</evidence>
<dbReference type="Gene3D" id="1.10.287.1060">
    <property type="entry name" value="ESAT-6-like"/>
    <property type="match status" value="1"/>
</dbReference>
<dbReference type="InterPro" id="IPR020342">
    <property type="entry name" value="Phage_T4_Gp16_DNA-pack"/>
</dbReference>